<evidence type="ECO:0000259" key="1">
    <source>
        <dbReference type="PROSITE" id="PS50076"/>
    </source>
</evidence>
<gene>
    <name evidence="2" type="ORF">DSL72_000484</name>
</gene>
<dbReference type="OrthoDB" id="3516383at2759"/>
<reference evidence="2" key="1">
    <citation type="submission" date="2020-10" db="EMBL/GenBank/DDBJ databases">
        <title>Genome Sequence of Monilinia vaccinii-corymbosi Sheds Light on Mummy Berry Disease Infection of Blueberry and Mating Type.</title>
        <authorList>
            <person name="Yow A.G."/>
            <person name="Zhang Y."/>
            <person name="Bansal K."/>
            <person name="Eacker S.M."/>
            <person name="Sullivan S."/>
            <person name="Liachko I."/>
            <person name="Cubeta M.A."/>
            <person name="Rollins J.A."/>
            <person name="Ashrafi H."/>
        </authorList>
    </citation>
    <scope>NUCLEOTIDE SEQUENCE</scope>
    <source>
        <strain evidence="2">RL-1</strain>
    </source>
</reference>
<protein>
    <recommendedName>
        <fullName evidence="1">J domain-containing protein</fullName>
    </recommendedName>
</protein>
<dbReference type="Gene3D" id="1.10.287.110">
    <property type="entry name" value="DnaJ domain"/>
    <property type="match status" value="1"/>
</dbReference>
<name>A0A8A3P5Y1_9HELO</name>
<evidence type="ECO:0000313" key="2">
    <source>
        <dbReference type="EMBL" id="QSZ30926.1"/>
    </source>
</evidence>
<dbReference type="InterPro" id="IPR036869">
    <property type="entry name" value="J_dom_sf"/>
</dbReference>
<dbReference type="EMBL" id="CP063406">
    <property type="protein sequence ID" value="QSZ30926.1"/>
    <property type="molecule type" value="Genomic_DNA"/>
</dbReference>
<dbReference type="PROSITE" id="PS50076">
    <property type="entry name" value="DNAJ_2"/>
    <property type="match status" value="1"/>
</dbReference>
<dbReference type="AlphaFoldDB" id="A0A8A3P5Y1"/>
<accession>A0A8A3P5Y1</accession>
<keyword evidence="3" id="KW-1185">Reference proteome</keyword>
<feature type="domain" description="J" evidence="1">
    <location>
        <begin position="11"/>
        <end position="67"/>
    </location>
</feature>
<dbReference type="Proteomes" id="UP000672032">
    <property type="component" value="Chromosome 2"/>
</dbReference>
<dbReference type="PRINTS" id="PR00625">
    <property type="entry name" value="JDOMAIN"/>
</dbReference>
<sequence length="116" mass="12856">MSTMAVPHFIDPYHIPSISPSASKGEFSKAWKHLALCLHPDKNPGGDIEERFQQLKDAYDEIQSKYREDNRTTMMPPASKGSLESGVGAYGGERPECFYGPPGKGWSFNGETFVSE</sequence>
<dbReference type="InterPro" id="IPR001623">
    <property type="entry name" value="DnaJ_domain"/>
</dbReference>
<dbReference type="SUPFAM" id="SSF46565">
    <property type="entry name" value="Chaperone J-domain"/>
    <property type="match status" value="1"/>
</dbReference>
<organism evidence="2 3">
    <name type="scientific">Monilinia vaccinii-corymbosi</name>
    <dbReference type="NCBI Taxonomy" id="61207"/>
    <lineage>
        <taxon>Eukaryota</taxon>
        <taxon>Fungi</taxon>
        <taxon>Dikarya</taxon>
        <taxon>Ascomycota</taxon>
        <taxon>Pezizomycotina</taxon>
        <taxon>Leotiomycetes</taxon>
        <taxon>Helotiales</taxon>
        <taxon>Sclerotiniaceae</taxon>
        <taxon>Monilinia</taxon>
    </lineage>
</organism>
<dbReference type="SMART" id="SM00271">
    <property type="entry name" value="DnaJ"/>
    <property type="match status" value="1"/>
</dbReference>
<dbReference type="CDD" id="cd06257">
    <property type="entry name" value="DnaJ"/>
    <property type="match status" value="1"/>
</dbReference>
<dbReference type="Pfam" id="PF00226">
    <property type="entry name" value="DnaJ"/>
    <property type="match status" value="1"/>
</dbReference>
<proteinExistence type="predicted"/>
<evidence type="ECO:0000313" key="3">
    <source>
        <dbReference type="Proteomes" id="UP000672032"/>
    </source>
</evidence>